<keyword evidence="3" id="KW-0808">Transferase</keyword>
<dbReference type="Proteomes" id="UP000803844">
    <property type="component" value="Unassembled WGS sequence"/>
</dbReference>
<dbReference type="Gene3D" id="3.40.50.150">
    <property type="entry name" value="Vaccinia Virus protein VP39"/>
    <property type="match status" value="1"/>
</dbReference>
<evidence type="ECO:0000256" key="2">
    <source>
        <dbReference type="ARBA" id="ARBA00022603"/>
    </source>
</evidence>
<dbReference type="GO" id="GO:0032259">
    <property type="term" value="P:methylation"/>
    <property type="evidence" value="ECO:0007669"/>
    <property type="project" value="UniProtKB-KW"/>
</dbReference>
<keyword evidence="2 7" id="KW-0489">Methyltransferase</keyword>
<dbReference type="InterPro" id="IPR002935">
    <property type="entry name" value="SAM_O-MeTrfase"/>
</dbReference>
<accession>A0A9P5CSC1</accession>
<dbReference type="PANTHER" id="PTHR43836:SF2">
    <property type="entry name" value="CATECHOL O-METHYLTRANSFERASE 1-RELATED"/>
    <property type="match status" value="1"/>
</dbReference>
<evidence type="ECO:0000256" key="6">
    <source>
        <dbReference type="ARBA" id="ARBA00023453"/>
    </source>
</evidence>
<evidence type="ECO:0000256" key="5">
    <source>
        <dbReference type="ARBA" id="ARBA00022939"/>
    </source>
</evidence>
<evidence type="ECO:0000256" key="1">
    <source>
        <dbReference type="ARBA" id="ARBA00012880"/>
    </source>
</evidence>
<name>A0A9P5CSC1_CRYP1</name>
<dbReference type="OrthoDB" id="186626at2759"/>
<dbReference type="GO" id="GO:0008171">
    <property type="term" value="F:O-methyltransferase activity"/>
    <property type="evidence" value="ECO:0007669"/>
    <property type="project" value="InterPro"/>
</dbReference>
<keyword evidence="4" id="KW-0949">S-adenosyl-L-methionine</keyword>
<gene>
    <name evidence="7" type="ORF">M406DRAFT_319940</name>
</gene>
<comment type="similarity">
    <text evidence="6">Belongs to the class I-like SAM-binding methyltransferase superfamily. Cation-dependent O-methyltransferase family.</text>
</comment>
<evidence type="ECO:0000313" key="8">
    <source>
        <dbReference type="Proteomes" id="UP000803844"/>
    </source>
</evidence>
<dbReference type="GO" id="GO:0006584">
    <property type="term" value="P:catecholamine metabolic process"/>
    <property type="evidence" value="ECO:0007669"/>
    <property type="project" value="UniProtKB-KW"/>
</dbReference>
<dbReference type="AlphaFoldDB" id="A0A9P5CSC1"/>
<organism evidence="7 8">
    <name type="scientific">Cryphonectria parasitica (strain ATCC 38755 / EP155)</name>
    <dbReference type="NCBI Taxonomy" id="660469"/>
    <lineage>
        <taxon>Eukaryota</taxon>
        <taxon>Fungi</taxon>
        <taxon>Dikarya</taxon>
        <taxon>Ascomycota</taxon>
        <taxon>Pezizomycotina</taxon>
        <taxon>Sordariomycetes</taxon>
        <taxon>Sordariomycetidae</taxon>
        <taxon>Diaporthales</taxon>
        <taxon>Cryphonectriaceae</taxon>
        <taxon>Cryphonectria-Endothia species complex</taxon>
        <taxon>Cryphonectria</taxon>
    </lineage>
</organism>
<proteinExistence type="inferred from homology"/>
<dbReference type="GeneID" id="63836458"/>
<dbReference type="RefSeq" id="XP_040780420.1">
    <property type="nucleotide sequence ID" value="XM_040919329.1"/>
</dbReference>
<sequence>MSTLGIFPGTAYQPQEEEYFNDGREIALLHFIYNHPKLDEIRGNPQKVIDAIDEYGKTKKYLMNVGEFKSGIVTELIKEVRPQVMVELGGYVGYSAIVFGAAFREAGGKKYYSLEYSPEFGAVISSLVDLAGLHDVVQVEIGTSSSSLRRLHANGTLKKIDMLFLDHLKPLYVRDLKLCEELSLVGPGSVLAADNVVKPGNPPYLKYVRSTVEMKRQEYQKATAGADPLSLPDRAKHVYKTDAGGEVSETDLFGNPNLVYASKFIEGWEPSGVPDAVEITRCTAVEGYSNGV</sequence>
<dbReference type="SUPFAM" id="SSF53335">
    <property type="entry name" value="S-adenosyl-L-methionine-dependent methyltransferases"/>
    <property type="match status" value="1"/>
</dbReference>
<dbReference type="EMBL" id="MU032344">
    <property type="protein sequence ID" value="KAF3769459.1"/>
    <property type="molecule type" value="Genomic_DNA"/>
</dbReference>
<keyword evidence="8" id="KW-1185">Reference proteome</keyword>
<dbReference type="Pfam" id="PF13578">
    <property type="entry name" value="Methyltransf_24"/>
    <property type="match status" value="1"/>
</dbReference>
<keyword evidence="5" id="KW-0128">Catecholamine metabolism</keyword>
<comment type="caution">
    <text evidence="7">The sequence shown here is derived from an EMBL/GenBank/DDBJ whole genome shotgun (WGS) entry which is preliminary data.</text>
</comment>
<dbReference type="EC" id="2.1.1.6" evidence="1"/>
<dbReference type="PANTHER" id="PTHR43836">
    <property type="entry name" value="CATECHOL O-METHYLTRANSFERASE 1-RELATED"/>
    <property type="match status" value="1"/>
</dbReference>
<evidence type="ECO:0000313" key="7">
    <source>
        <dbReference type="EMBL" id="KAF3769459.1"/>
    </source>
</evidence>
<evidence type="ECO:0000256" key="4">
    <source>
        <dbReference type="ARBA" id="ARBA00022691"/>
    </source>
</evidence>
<dbReference type="InterPro" id="IPR029063">
    <property type="entry name" value="SAM-dependent_MTases_sf"/>
</dbReference>
<evidence type="ECO:0000256" key="3">
    <source>
        <dbReference type="ARBA" id="ARBA00022679"/>
    </source>
</evidence>
<dbReference type="PROSITE" id="PS51682">
    <property type="entry name" value="SAM_OMT_I"/>
    <property type="match status" value="1"/>
</dbReference>
<reference evidence="7" key="1">
    <citation type="journal article" date="2020" name="Phytopathology">
        <title>Genome sequence of the chestnut blight fungus Cryphonectria parasitica EP155: A fundamental resource for an archetypical invasive plant pathogen.</title>
        <authorList>
            <person name="Crouch J.A."/>
            <person name="Dawe A."/>
            <person name="Aerts A."/>
            <person name="Barry K."/>
            <person name="Churchill A.C.L."/>
            <person name="Grimwood J."/>
            <person name="Hillman B."/>
            <person name="Milgroom M.G."/>
            <person name="Pangilinan J."/>
            <person name="Smith M."/>
            <person name="Salamov A."/>
            <person name="Schmutz J."/>
            <person name="Yadav J."/>
            <person name="Grigoriev I.V."/>
            <person name="Nuss D."/>
        </authorList>
    </citation>
    <scope>NUCLEOTIDE SEQUENCE</scope>
    <source>
        <strain evidence="7">EP155</strain>
    </source>
</reference>
<protein>
    <recommendedName>
        <fullName evidence="1">catechol O-methyltransferase</fullName>
        <ecNumber evidence="1">2.1.1.6</ecNumber>
    </recommendedName>
</protein>